<dbReference type="OrthoDB" id="3232070at2"/>
<comment type="caution">
    <text evidence="1">The sequence shown here is derived from an EMBL/GenBank/DDBJ whole genome shotgun (WGS) entry which is preliminary data.</text>
</comment>
<evidence type="ECO:0000313" key="2">
    <source>
        <dbReference type="Proteomes" id="UP000216725"/>
    </source>
</evidence>
<proteinExistence type="predicted"/>
<evidence type="ECO:0000313" key="1">
    <source>
        <dbReference type="EMBL" id="OZG50792.1"/>
    </source>
</evidence>
<accession>A0A261EVA5</accession>
<dbReference type="Proteomes" id="UP000216725">
    <property type="component" value="Unassembled WGS sequence"/>
</dbReference>
<sequence length="176" mass="20483">MRENFHKEQQNGTTDNSNGLKEIAQFLFGFRYTGEIGTPEPGEDRKNTAAKEIETHPWKDVFDSWYRFLREDCPTPDDVWSWERLFWIYGGQDFPLRNPYPFLGYLLYRTALPGRPIEDPTDQGLFDSIAMEFLTRIGDVTLDTMDDFGADTDPRIIAQADVWRNRLGPAHGIERE</sequence>
<reference evidence="1 2" key="1">
    <citation type="journal article" date="2017" name="BMC Genomics">
        <title>Comparative genomic and phylogenomic analyses of the Bifidobacteriaceae family.</title>
        <authorList>
            <person name="Lugli G.A."/>
            <person name="Milani C."/>
            <person name="Turroni F."/>
            <person name="Duranti S."/>
            <person name="Mancabelli L."/>
            <person name="Mangifesta M."/>
            <person name="Ferrario C."/>
            <person name="Modesto M."/>
            <person name="Mattarelli P."/>
            <person name="Jiri K."/>
            <person name="van Sinderen D."/>
            <person name="Ventura M."/>
        </authorList>
    </citation>
    <scope>NUCLEOTIDE SEQUENCE [LARGE SCALE GENOMIC DNA]</scope>
    <source>
        <strain evidence="1 2">DSM 24742</strain>
    </source>
</reference>
<dbReference type="RefSeq" id="WP_094661171.1">
    <property type="nucleotide sequence ID" value="NZ_JBKZBO010000006.1"/>
</dbReference>
<name>A0A261EVA5_9BIFI</name>
<gene>
    <name evidence="1" type="ORF">PSRA_1359</name>
</gene>
<organism evidence="1 2">
    <name type="scientific">Pseudoscardovia radai</name>
    <dbReference type="NCBI Taxonomy" id="987066"/>
    <lineage>
        <taxon>Bacteria</taxon>
        <taxon>Bacillati</taxon>
        <taxon>Actinomycetota</taxon>
        <taxon>Actinomycetes</taxon>
        <taxon>Bifidobacteriales</taxon>
        <taxon>Bifidobacteriaceae</taxon>
        <taxon>Pseudoscardovia</taxon>
    </lineage>
</organism>
<dbReference type="EMBL" id="MWWR01000013">
    <property type="protein sequence ID" value="OZG50792.1"/>
    <property type="molecule type" value="Genomic_DNA"/>
</dbReference>
<protein>
    <submittedName>
        <fullName evidence="1">Uncharacterized protein</fullName>
    </submittedName>
</protein>
<dbReference type="AlphaFoldDB" id="A0A261EVA5"/>
<keyword evidence="2" id="KW-1185">Reference proteome</keyword>